<dbReference type="PANTHER" id="PTHR47506:SF1">
    <property type="entry name" value="HTH-TYPE TRANSCRIPTIONAL REGULATOR YJDC"/>
    <property type="match status" value="1"/>
</dbReference>
<protein>
    <submittedName>
        <fullName evidence="7">TetR family transcriptional regulator</fullName>
    </submittedName>
</protein>
<keyword evidence="8" id="KW-1185">Reference proteome</keyword>
<dbReference type="Proteomes" id="UP000238563">
    <property type="component" value="Unassembled WGS sequence"/>
</dbReference>
<dbReference type="AlphaFoldDB" id="A0A2S9JBM4"/>
<dbReference type="SUPFAM" id="SSF46689">
    <property type="entry name" value="Homeodomain-like"/>
    <property type="match status" value="1"/>
</dbReference>
<proteinExistence type="predicted"/>
<dbReference type="PROSITE" id="PS01081">
    <property type="entry name" value="HTH_TETR_1"/>
    <property type="match status" value="1"/>
</dbReference>
<dbReference type="InterPro" id="IPR001647">
    <property type="entry name" value="HTH_TetR"/>
</dbReference>
<dbReference type="PROSITE" id="PS50977">
    <property type="entry name" value="HTH_TETR_2"/>
    <property type="match status" value="1"/>
</dbReference>
<keyword evidence="2 4" id="KW-0238">DNA-binding</keyword>
<accession>A0A2S9JBM4</accession>
<evidence type="ECO:0000256" key="2">
    <source>
        <dbReference type="ARBA" id="ARBA00023125"/>
    </source>
</evidence>
<dbReference type="SUPFAM" id="SSF48498">
    <property type="entry name" value="Tetracyclin repressor-like, C-terminal domain"/>
    <property type="match status" value="1"/>
</dbReference>
<dbReference type="OrthoDB" id="9795242at2"/>
<dbReference type="InterPro" id="IPR036271">
    <property type="entry name" value="Tet_transcr_reg_TetR-rel_C_sf"/>
</dbReference>
<feature type="region of interest" description="Disordered" evidence="5">
    <location>
        <begin position="1"/>
        <end position="25"/>
    </location>
</feature>
<feature type="domain" description="HTH tetR-type" evidence="6">
    <location>
        <begin position="23"/>
        <end position="83"/>
    </location>
</feature>
<dbReference type="InterPro" id="IPR009057">
    <property type="entry name" value="Homeodomain-like_sf"/>
</dbReference>
<gene>
    <name evidence="7" type="ORF">C5750_23075</name>
</gene>
<evidence type="ECO:0000259" key="6">
    <source>
        <dbReference type="PROSITE" id="PS50977"/>
    </source>
</evidence>
<evidence type="ECO:0000256" key="5">
    <source>
        <dbReference type="SAM" id="MobiDB-lite"/>
    </source>
</evidence>
<dbReference type="Gene3D" id="1.10.357.10">
    <property type="entry name" value="Tetracycline Repressor, domain 2"/>
    <property type="match status" value="1"/>
</dbReference>
<sequence>MKINEPSDSTVEEPGRKRGRPRSFDREAAREKALQLFWEHGYEGTSINDLTAAMGITPPSLYTAFGSKEALYAEVLDLYRSSFGAYFPAALTEEKTVYGGIRRLLRGAAETFTAGPGGCMISTAVLSCASEVKGVAASLAAMRSGSLDMIENYIRKGIGTGELPETTNTRQLARFYGTIIQGMSVQARDGATVEELIGIAETAMRAWPVQAPD</sequence>
<organism evidence="7 8">
    <name type="scientific">Phyllobacterium myrsinacearum</name>
    <dbReference type="NCBI Taxonomy" id="28101"/>
    <lineage>
        <taxon>Bacteria</taxon>
        <taxon>Pseudomonadati</taxon>
        <taxon>Pseudomonadota</taxon>
        <taxon>Alphaproteobacteria</taxon>
        <taxon>Hyphomicrobiales</taxon>
        <taxon>Phyllobacteriaceae</taxon>
        <taxon>Phyllobacterium</taxon>
    </lineage>
</organism>
<evidence type="ECO:0000256" key="4">
    <source>
        <dbReference type="PROSITE-ProRule" id="PRU00335"/>
    </source>
</evidence>
<dbReference type="RefSeq" id="WP_105737170.1">
    <property type="nucleotide sequence ID" value="NZ_PVBT01000008.1"/>
</dbReference>
<dbReference type="InterPro" id="IPR023772">
    <property type="entry name" value="DNA-bd_HTH_TetR-type_CS"/>
</dbReference>
<dbReference type="Gene3D" id="1.10.10.60">
    <property type="entry name" value="Homeodomain-like"/>
    <property type="match status" value="1"/>
</dbReference>
<feature type="DNA-binding region" description="H-T-H motif" evidence="4">
    <location>
        <begin position="46"/>
        <end position="65"/>
    </location>
</feature>
<evidence type="ECO:0000256" key="3">
    <source>
        <dbReference type="ARBA" id="ARBA00023163"/>
    </source>
</evidence>
<evidence type="ECO:0000256" key="1">
    <source>
        <dbReference type="ARBA" id="ARBA00023015"/>
    </source>
</evidence>
<comment type="caution">
    <text evidence="7">The sequence shown here is derived from an EMBL/GenBank/DDBJ whole genome shotgun (WGS) entry which is preliminary data.</text>
</comment>
<dbReference type="GO" id="GO:0003677">
    <property type="term" value="F:DNA binding"/>
    <property type="evidence" value="ECO:0007669"/>
    <property type="project" value="UniProtKB-UniRule"/>
</dbReference>
<evidence type="ECO:0000313" key="8">
    <source>
        <dbReference type="Proteomes" id="UP000238563"/>
    </source>
</evidence>
<dbReference type="PANTHER" id="PTHR47506">
    <property type="entry name" value="TRANSCRIPTIONAL REGULATORY PROTEIN"/>
    <property type="match status" value="1"/>
</dbReference>
<reference evidence="7 8" key="1">
    <citation type="submission" date="2018-02" db="EMBL/GenBank/DDBJ databases">
        <title>The draft genome of Phyllobacterium myrsinacearum DSM5892.</title>
        <authorList>
            <person name="Li L."/>
            <person name="Liu L."/>
            <person name="Zhang X."/>
            <person name="Wang T."/>
        </authorList>
    </citation>
    <scope>NUCLEOTIDE SEQUENCE [LARGE SCALE GENOMIC DNA]</scope>
    <source>
        <strain evidence="7 8">DSM 5892</strain>
    </source>
</reference>
<keyword evidence="1" id="KW-0805">Transcription regulation</keyword>
<dbReference type="Pfam" id="PF00440">
    <property type="entry name" value="TetR_N"/>
    <property type="match status" value="1"/>
</dbReference>
<keyword evidence="3" id="KW-0804">Transcription</keyword>
<name>A0A2S9JBM4_9HYPH</name>
<evidence type="ECO:0000313" key="7">
    <source>
        <dbReference type="EMBL" id="PRD50202.1"/>
    </source>
</evidence>
<dbReference type="EMBL" id="PVBT01000008">
    <property type="protein sequence ID" value="PRD50202.1"/>
    <property type="molecule type" value="Genomic_DNA"/>
</dbReference>